<dbReference type="EMBL" id="JBCGDO010000018">
    <property type="protein sequence ID" value="MEM0543425.1"/>
    <property type="molecule type" value="Genomic_DNA"/>
</dbReference>
<name>A0ABU9NA40_9FLAO</name>
<evidence type="ECO:0000313" key="1">
    <source>
        <dbReference type="EMBL" id="MEM0543425.1"/>
    </source>
</evidence>
<protein>
    <submittedName>
        <fullName evidence="1">Uncharacterized protein</fullName>
    </submittedName>
</protein>
<proteinExistence type="predicted"/>
<keyword evidence="2" id="KW-1185">Reference proteome</keyword>
<evidence type="ECO:0000313" key="2">
    <source>
        <dbReference type="Proteomes" id="UP001460072"/>
    </source>
</evidence>
<organism evidence="1 2">
    <name type="scientific">Flavobacterium aureirubrum</name>
    <dbReference type="NCBI Taxonomy" id="3133147"/>
    <lineage>
        <taxon>Bacteria</taxon>
        <taxon>Pseudomonadati</taxon>
        <taxon>Bacteroidota</taxon>
        <taxon>Flavobacteriia</taxon>
        <taxon>Flavobacteriales</taxon>
        <taxon>Flavobacteriaceae</taxon>
        <taxon>Flavobacterium</taxon>
    </lineage>
</organism>
<reference evidence="1 2" key="1">
    <citation type="submission" date="2024-03" db="EMBL/GenBank/DDBJ databases">
        <title>Two novel species of the genus Flavobacterium exhibiting potentially degradation of complex polysaccharides.</title>
        <authorList>
            <person name="Lian X."/>
        </authorList>
    </citation>
    <scope>NUCLEOTIDE SEQUENCE [LARGE SCALE GENOMIC DNA]</scope>
    <source>
        <strain evidence="2">j3</strain>
    </source>
</reference>
<gene>
    <name evidence="1" type="ORF">WFZ85_12425</name>
</gene>
<sequence>MRQMIPELSSNNEFNLPSLSTFVGFIPKVPNIGVYAFAFSLAEELIMQLNEEQDKIINESFWLEWQNTKRQGLDKVLRFIDNNDWAEKNGFEYIYLSQDILQLFFKGKFKTFESLRNTSLENEDEKKCVVISHR</sequence>
<dbReference type="Proteomes" id="UP001460072">
    <property type="component" value="Unassembled WGS sequence"/>
</dbReference>
<dbReference type="RefSeq" id="WP_342696621.1">
    <property type="nucleotide sequence ID" value="NZ_JBCGDO010000018.1"/>
</dbReference>
<accession>A0ABU9NA40</accession>
<comment type="caution">
    <text evidence="1">The sequence shown here is derived from an EMBL/GenBank/DDBJ whole genome shotgun (WGS) entry which is preliminary data.</text>
</comment>